<evidence type="ECO:0000313" key="1">
    <source>
        <dbReference type="EMBL" id="ERZ95610.1"/>
    </source>
</evidence>
<protein>
    <submittedName>
        <fullName evidence="1">Uncharacterized protein</fullName>
    </submittedName>
</protein>
<reference evidence="1" key="1">
    <citation type="submission" date="2013-07" db="EMBL/GenBank/DDBJ databases">
        <title>The genome of an arbuscular mycorrhizal fungus provides insights into the evolution of the oldest plant symbiosis.</title>
        <authorList>
            <consortium name="DOE Joint Genome Institute"/>
            <person name="Tisserant E."/>
            <person name="Malbreil M."/>
            <person name="Kuo A."/>
            <person name="Kohler A."/>
            <person name="Symeonidi A."/>
            <person name="Balestrini R."/>
            <person name="Charron P."/>
            <person name="Duensing N."/>
            <person name="Frei-dit-Frey N."/>
            <person name="Gianinazzi-Pearson V."/>
            <person name="Gilbert B."/>
            <person name="Handa Y."/>
            <person name="Hijri M."/>
            <person name="Kaul R."/>
            <person name="Kawaguchi M."/>
            <person name="Krajinski F."/>
            <person name="Lammers P."/>
            <person name="Lapierre D."/>
            <person name="Masclaux F.G."/>
            <person name="Murat C."/>
            <person name="Morin E."/>
            <person name="Ndikumana S."/>
            <person name="Pagni M."/>
            <person name="Petitpierre D."/>
            <person name="Requena N."/>
            <person name="Rosikiewicz P."/>
            <person name="Riley R."/>
            <person name="Saito K."/>
            <person name="San Clemente H."/>
            <person name="Shapiro H."/>
            <person name="van Tuinen D."/>
            <person name="Becard G."/>
            <person name="Bonfante P."/>
            <person name="Paszkowski U."/>
            <person name="Shachar-Hill Y."/>
            <person name="Young J.P."/>
            <person name="Sanders I.R."/>
            <person name="Henrissat B."/>
            <person name="Rensing S.A."/>
            <person name="Grigoriev I.V."/>
            <person name="Corradi N."/>
            <person name="Roux C."/>
            <person name="Martin F."/>
        </authorList>
    </citation>
    <scope>NUCLEOTIDE SEQUENCE</scope>
    <source>
        <strain evidence="1">DAOM 197198</strain>
    </source>
</reference>
<accession>U9SWU3</accession>
<dbReference type="HOGENOM" id="CLU_2321595_0_0_1"/>
<dbReference type="EMBL" id="KI301106">
    <property type="protein sequence ID" value="ERZ95610.1"/>
    <property type="molecule type" value="Genomic_DNA"/>
</dbReference>
<proteinExistence type="predicted"/>
<gene>
    <name evidence="1" type="ORF">GLOINDRAFT_13455</name>
</gene>
<name>U9SWU3_RHIID</name>
<sequence>MGANSPSLWPTILKYRTNYCTFLISFCKKGIRIRRMIQVGYFETVNFECDKSRMVSIISVRVLNGLHDFRVWVLKMSFGCLSSEDDSGVSEMEKHLWSN</sequence>
<organism evidence="1">
    <name type="scientific">Rhizophagus irregularis (strain DAOM 181602 / DAOM 197198 / MUCL 43194)</name>
    <name type="common">Arbuscular mycorrhizal fungus</name>
    <name type="synonym">Glomus intraradices</name>
    <dbReference type="NCBI Taxonomy" id="747089"/>
    <lineage>
        <taxon>Eukaryota</taxon>
        <taxon>Fungi</taxon>
        <taxon>Fungi incertae sedis</taxon>
        <taxon>Mucoromycota</taxon>
        <taxon>Glomeromycotina</taxon>
        <taxon>Glomeromycetes</taxon>
        <taxon>Glomerales</taxon>
        <taxon>Glomeraceae</taxon>
        <taxon>Rhizophagus</taxon>
    </lineage>
</organism>
<dbReference type="AlphaFoldDB" id="U9SWU3"/>